<name>A0A8H6YRA6_9AGAR</name>
<accession>A0A8H6YRA6</accession>
<comment type="caution">
    <text evidence="2">The sequence shown here is derived from an EMBL/GenBank/DDBJ whole genome shotgun (WGS) entry which is preliminary data.</text>
</comment>
<sequence>MRLASFTVALAVALVSLSTGTGAVLTNCAVCTPTLFYQGITWTLLPSPGGENIVDCHYSSPLDPNSRPTCSYREVDGHLQSTNTVGGPSGACPNPVAVVKKQTCA</sequence>
<keyword evidence="1" id="KW-0732">Signal</keyword>
<reference evidence="2" key="1">
    <citation type="submission" date="2020-05" db="EMBL/GenBank/DDBJ databases">
        <title>Mycena genomes resolve the evolution of fungal bioluminescence.</title>
        <authorList>
            <person name="Tsai I.J."/>
        </authorList>
    </citation>
    <scope>NUCLEOTIDE SEQUENCE</scope>
    <source>
        <strain evidence="2">CCC161011</strain>
    </source>
</reference>
<protein>
    <submittedName>
        <fullName evidence="2">Uncharacterized protein</fullName>
    </submittedName>
</protein>
<evidence type="ECO:0000313" key="2">
    <source>
        <dbReference type="EMBL" id="KAF7363109.1"/>
    </source>
</evidence>
<dbReference type="Proteomes" id="UP000620124">
    <property type="component" value="Unassembled WGS sequence"/>
</dbReference>
<feature type="signal peptide" evidence="1">
    <location>
        <begin position="1"/>
        <end position="23"/>
    </location>
</feature>
<keyword evidence="3" id="KW-1185">Reference proteome</keyword>
<dbReference type="OrthoDB" id="2919922at2759"/>
<dbReference type="EMBL" id="JACAZI010000004">
    <property type="protein sequence ID" value="KAF7363109.1"/>
    <property type="molecule type" value="Genomic_DNA"/>
</dbReference>
<feature type="chain" id="PRO_5034690130" evidence="1">
    <location>
        <begin position="24"/>
        <end position="105"/>
    </location>
</feature>
<evidence type="ECO:0000313" key="3">
    <source>
        <dbReference type="Proteomes" id="UP000620124"/>
    </source>
</evidence>
<dbReference type="AlphaFoldDB" id="A0A8H6YRA6"/>
<proteinExistence type="predicted"/>
<gene>
    <name evidence="2" type="ORF">MVEN_00663300</name>
</gene>
<evidence type="ECO:0000256" key="1">
    <source>
        <dbReference type="SAM" id="SignalP"/>
    </source>
</evidence>
<organism evidence="2 3">
    <name type="scientific">Mycena venus</name>
    <dbReference type="NCBI Taxonomy" id="2733690"/>
    <lineage>
        <taxon>Eukaryota</taxon>
        <taxon>Fungi</taxon>
        <taxon>Dikarya</taxon>
        <taxon>Basidiomycota</taxon>
        <taxon>Agaricomycotina</taxon>
        <taxon>Agaricomycetes</taxon>
        <taxon>Agaricomycetidae</taxon>
        <taxon>Agaricales</taxon>
        <taxon>Marasmiineae</taxon>
        <taxon>Mycenaceae</taxon>
        <taxon>Mycena</taxon>
    </lineage>
</organism>